<feature type="compositionally biased region" description="Low complexity" evidence="2">
    <location>
        <begin position="198"/>
        <end position="207"/>
    </location>
</feature>
<dbReference type="EMBL" id="WAAO01000001">
    <property type="protein sequence ID" value="KAB1866262.1"/>
    <property type="molecule type" value="Genomic_DNA"/>
</dbReference>
<evidence type="ECO:0000256" key="1">
    <source>
        <dbReference type="ARBA" id="ARBA00022729"/>
    </source>
</evidence>
<dbReference type="Pfam" id="PF10708">
    <property type="entry name" value="DUF2510"/>
    <property type="match status" value="1"/>
</dbReference>
<dbReference type="InterPro" id="IPR011098">
    <property type="entry name" value="G5_dom"/>
</dbReference>
<keyword evidence="1" id="KW-0732">Signal</keyword>
<dbReference type="Gene3D" id="2.20.230.10">
    <property type="entry name" value="Resuscitation-promoting factor rpfb"/>
    <property type="match status" value="1"/>
</dbReference>
<dbReference type="SMART" id="SM01208">
    <property type="entry name" value="G5"/>
    <property type="match status" value="1"/>
</dbReference>
<keyword evidence="3" id="KW-0812">Transmembrane</keyword>
<feature type="transmembrane region" description="Helical" evidence="3">
    <location>
        <begin position="122"/>
        <end position="142"/>
    </location>
</feature>
<dbReference type="Proteomes" id="UP000478836">
    <property type="component" value="Unassembled WGS sequence"/>
</dbReference>
<feature type="transmembrane region" description="Helical" evidence="3">
    <location>
        <begin position="100"/>
        <end position="116"/>
    </location>
</feature>
<protein>
    <submittedName>
        <fullName evidence="5">DUF2510 domain-containing protein</fullName>
    </submittedName>
</protein>
<dbReference type="PROSITE" id="PS51109">
    <property type="entry name" value="G5"/>
    <property type="match status" value="1"/>
</dbReference>
<feature type="transmembrane region" description="Helical" evidence="3">
    <location>
        <begin position="154"/>
        <end position="176"/>
    </location>
</feature>
<organism evidence="5 6">
    <name type="scientific">Microbacterium algeriense</name>
    <dbReference type="NCBI Taxonomy" id="2615184"/>
    <lineage>
        <taxon>Bacteria</taxon>
        <taxon>Bacillati</taxon>
        <taxon>Actinomycetota</taxon>
        <taxon>Actinomycetes</taxon>
        <taxon>Micrococcales</taxon>
        <taxon>Microbacteriaceae</taxon>
        <taxon>Microbacterium</taxon>
    </lineage>
</organism>
<evidence type="ECO:0000313" key="6">
    <source>
        <dbReference type="Proteomes" id="UP000478836"/>
    </source>
</evidence>
<dbReference type="InterPro" id="IPR018929">
    <property type="entry name" value="DUF2510"/>
</dbReference>
<evidence type="ECO:0000256" key="3">
    <source>
        <dbReference type="SAM" id="Phobius"/>
    </source>
</evidence>
<gene>
    <name evidence="5" type="ORF">F6A08_00010</name>
</gene>
<keyword evidence="6" id="KW-1185">Reference proteome</keyword>
<feature type="domain" description="G5" evidence="4">
    <location>
        <begin position="215"/>
        <end position="296"/>
    </location>
</feature>
<evidence type="ECO:0000259" key="4">
    <source>
        <dbReference type="PROSITE" id="PS51109"/>
    </source>
</evidence>
<feature type="region of interest" description="Disordered" evidence="2">
    <location>
        <begin position="177"/>
        <end position="223"/>
    </location>
</feature>
<accession>A0ABQ6V774</accession>
<reference evidence="6" key="1">
    <citation type="submission" date="2019-09" db="EMBL/GenBank/DDBJ databases">
        <title>Whole genome sequencing of Microbacterium maritypicum.</title>
        <authorList>
            <person name="Lenchi N."/>
        </authorList>
    </citation>
    <scope>NUCLEOTIDE SEQUENCE [LARGE SCALE GENOMIC DNA]</scope>
    <source>
        <strain evidence="6">G1</strain>
    </source>
</reference>
<dbReference type="Pfam" id="PF07501">
    <property type="entry name" value="G5"/>
    <property type="match status" value="1"/>
</dbReference>
<keyword evidence="3" id="KW-1133">Transmembrane helix</keyword>
<evidence type="ECO:0000256" key="2">
    <source>
        <dbReference type="SAM" id="MobiDB-lite"/>
    </source>
</evidence>
<proteinExistence type="predicted"/>
<sequence>MMAHGVERRKGGLSAPALVRSVRASGISVLFGHRPWRRTATMPAAPQGWYADPEHPAQQQRWWDGTQWTTHTAPLGQAPAVAVAAGVAEATPAAAKSSRWKIILIVGAVVLAVLLLTRSLGVIMMLAGLVLFFVAIYGIVRGSAKLFRVRSRGAAWAALGIAFVLMFVGTGANAALGGPGSDSTGSESSSSDAKPFVSAPTEKPTPAETEEPTPSPKPTTFEDLEESTAIPFERTTVDDPQLDVGQTAVTTAGVDGTKVTTYRVTYIDGVEASREVVGEVVTVAPVNEVTSNGTRQPAPAPVPLVQPAEQCHSSYAGVCVPIASDVDCAGGSGDGPAYVRGPLQVVGWDEYKLDRDGDGIACD</sequence>
<comment type="caution">
    <text evidence="5">The sequence shown here is derived from an EMBL/GenBank/DDBJ whole genome shotgun (WGS) entry which is preliminary data.</text>
</comment>
<feature type="compositionally biased region" description="Low complexity" evidence="2">
    <location>
        <begin position="181"/>
        <end position="191"/>
    </location>
</feature>
<evidence type="ECO:0000313" key="5">
    <source>
        <dbReference type="EMBL" id="KAB1866262.1"/>
    </source>
</evidence>
<name>A0ABQ6V774_9MICO</name>
<keyword evidence="3" id="KW-0472">Membrane</keyword>